<dbReference type="OrthoDB" id="9801077at2"/>
<dbReference type="Gene3D" id="3.20.20.80">
    <property type="entry name" value="Glycosidases"/>
    <property type="match status" value="1"/>
</dbReference>
<keyword evidence="2" id="KW-1185">Reference proteome</keyword>
<sequence>MRLKYATLVFLLVVISLAAWFLLRDPYPARSADPSKRSVCIRYEDGKYTLYRFGKPFLVKGGAGTTHLKELKAAGGNTLRTWDTTGLDSILADADRNQLAVIVGLIMPYNDDMDAFYNDDAKVDSQFAAYRQLVRKYRGSNAVLCWCLGNELTYPLKPRYFKFYKAFNRLVDMIHQEDPDHPVTTTLINFEQKYLINLKLWTHIDFISFNIFGDLRHLGRDLGRFRRWWNGPFLITEWGIDGPWTTHEHTAWNAFIEPGSDQKAAQTLELYQQHMPFKSPRFLGEMIFYWGNKQETTPTWFSLFDKHGNKSATVDVMQYLWTGHWPAQKAPGVNYMLVDNKSARDNLLYNPGDTIHARAFLKDTTLAGACHFEWSVQREDWFRSAHDYNQQALQSLNGLNISQAADRFVFRAPTQEGPYRVYANIYNDNGYFATCNTPFYVIGAQ</sequence>
<comment type="caution">
    <text evidence="1">The sequence shown here is derived from an EMBL/GenBank/DDBJ whole genome shotgun (WGS) entry which is preliminary data.</text>
</comment>
<organism evidence="1 2">
    <name type="scientific">Chitinophaga parva</name>
    <dbReference type="NCBI Taxonomy" id="2169414"/>
    <lineage>
        <taxon>Bacteria</taxon>
        <taxon>Pseudomonadati</taxon>
        <taxon>Bacteroidota</taxon>
        <taxon>Chitinophagia</taxon>
        <taxon>Chitinophagales</taxon>
        <taxon>Chitinophagaceae</taxon>
        <taxon>Chitinophaga</taxon>
    </lineage>
</organism>
<protein>
    <recommendedName>
        <fullName evidence="3">Glycoside hydrolase family 2 catalytic domain-containing protein</fullName>
    </recommendedName>
</protein>
<dbReference type="SUPFAM" id="SSF51445">
    <property type="entry name" value="(Trans)glycosidases"/>
    <property type="match status" value="1"/>
</dbReference>
<dbReference type="Proteomes" id="UP000244450">
    <property type="component" value="Unassembled WGS sequence"/>
</dbReference>
<evidence type="ECO:0000313" key="2">
    <source>
        <dbReference type="Proteomes" id="UP000244450"/>
    </source>
</evidence>
<gene>
    <name evidence="1" type="ORF">DCC81_19335</name>
</gene>
<dbReference type="RefSeq" id="WP_108688337.1">
    <property type="nucleotide sequence ID" value="NZ_QCYK01000003.1"/>
</dbReference>
<dbReference type="InterPro" id="IPR017853">
    <property type="entry name" value="GH"/>
</dbReference>
<evidence type="ECO:0000313" key="1">
    <source>
        <dbReference type="EMBL" id="PUZ22591.1"/>
    </source>
</evidence>
<accession>A0A2T7BBW9</accession>
<name>A0A2T7BBW9_9BACT</name>
<evidence type="ECO:0008006" key="3">
    <source>
        <dbReference type="Google" id="ProtNLM"/>
    </source>
</evidence>
<proteinExistence type="predicted"/>
<dbReference type="EMBL" id="QCYK01000003">
    <property type="protein sequence ID" value="PUZ22591.1"/>
    <property type="molecule type" value="Genomic_DNA"/>
</dbReference>
<dbReference type="AlphaFoldDB" id="A0A2T7BBW9"/>
<reference evidence="1 2" key="1">
    <citation type="submission" date="2018-04" db="EMBL/GenBank/DDBJ databases">
        <title>Chitinophaga fuyangensis sp. nov., isolated from soil in a chemical factory.</title>
        <authorList>
            <person name="Chen K."/>
        </authorList>
    </citation>
    <scope>NUCLEOTIDE SEQUENCE [LARGE SCALE GENOMIC DNA]</scope>
    <source>
        <strain evidence="1 2">LY-1</strain>
    </source>
</reference>